<feature type="transmembrane region" description="Helical" evidence="10">
    <location>
        <begin position="683"/>
        <end position="705"/>
    </location>
</feature>
<dbReference type="InterPro" id="IPR055375">
    <property type="entry name" value="Ribophorin_II_2nd"/>
</dbReference>
<feature type="transmembrane region" description="Helical" evidence="10">
    <location>
        <begin position="657"/>
        <end position="677"/>
    </location>
</feature>
<comment type="similarity">
    <text evidence="4 10">Belongs to the SWP1 family.</text>
</comment>
<evidence type="ECO:0000313" key="16">
    <source>
        <dbReference type="Proteomes" id="UP000326939"/>
    </source>
</evidence>
<keyword evidence="6 10" id="KW-0732">Signal</keyword>
<feature type="chain" id="PRO_5024489101" description="Dolichyl-diphosphooligosaccharide--protein glycosyltransferase subunit 2" evidence="10">
    <location>
        <begin position="24"/>
        <end position="718"/>
    </location>
</feature>
<dbReference type="Pfam" id="PF23860">
    <property type="entry name" value="Ribophorin_II_3rd"/>
    <property type="match status" value="1"/>
</dbReference>
<evidence type="ECO:0000256" key="4">
    <source>
        <dbReference type="ARBA" id="ARBA00009038"/>
    </source>
</evidence>
<feature type="domain" description="Ribophorin II C-terminal" evidence="14">
    <location>
        <begin position="610"/>
        <end position="710"/>
    </location>
</feature>
<evidence type="ECO:0000313" key="15">
    <source>
        <dbReference type="EMBL" id="KAB5557579.1"/>
    </source>
</evidence>
<dbReference type="EMBL" id="VDCV01000005">
    <property type="protein sequence ID" value="KAB5557579.1"/>
    <property type="molecule type" value="Genomic_DNA"/>
</dbReference>
<dbReference type="InterPro" id="IPR055373">
    <property type="entry name" value="Ribophorin_II_N"/>
</dbReference>
<evidence type="ECO:0000259" key="12">
    <source>
        <dbReference type="Pfam" id="PF23860"/>
    </source>
</evidence>
<dbReference type="InterPro" id="IPR056790">
    <property type="entry name" value="Ribophorin_II_C"/>
</dbReference>
<evidence type="ECO:0000256" key="8">
    <source>
        <dbReference type="ARBA" id="ARBA00022989"/>
    </source>
</evidence>
<gene>
    <name evidence="15" type="ORF">DKX38_008488</name>
</gene>
<sequence length="718" mass="77397">MARNRGRFLVLIAAALIFSSALASSIFQPISDSHRSAALELFNPLGGSFSSVEKTYEELRTFEVLGIDKRSDISTAACQSVSEILGSSSSTLKDLFYALKVNGILQCGIKEDVFEGVASRLQAIVGGASALLDFYYSVGGLVLIKGQTSKDDLYLADAEGVFRSIKLWTTLAWNSPTLSRALLGLVADVALSQSDGRWRYNSNNPESSTFAAGLALEALAGIVSLSSSEINQSLISTTKNDILKLFDGIEKYDDGAFYFDEKLVGAREHQGALSTTSSVVRGLTAFAAVTSGSLNLPSGKILGLAKFFLGIGIPGDAKDLFNQVDSLAFLESNTVSIPLILSLPATVLSLTKKDALKVKVNTVLGSNAPPLTVNLLQVLRSGSKDTSLIESQELKFDPENAVYTLDALPKSVDVGKYTFVFEMVLHDSDHKNLYATGGQIRIPIFVTGVIEVDSAEIAVLDSDLGSIETKKKIDLAGENTVSLSANHLQKLRLSFQLSTPLGHAFKPHQAILKLTHETKVEHMFVMGSSGKQFEIILDFLGQVEKFFYLSGRYNVQLAVGDAVMENSFLKAIGHVDLDLPAPPEKAPQPPAQPLDPNLIYGPKAEIAHIFRAPEKLPPKKLSLTFLGLTLLPFLGFLVGLLRLGVNLKNFPSSSVPAVFATLFHLGIAAVLSLYMLFWLKLDLFTTLKALGFLGAFLMFVGHRILSHLASSSSKLKSA</sequence>
<dbReference type="Pfam" id="PF25147">
    <property type="entry name" value="Ribophorin_II_C"/>
    <property type="match status" value="1"/>
</dbReference>
<dbReference type="Proteomes" id="UP000326939">
    <property type="component" value="Chromosome 5"/>
</dbReference>
<dbReference type="GO" id="GO:0006487">
    <property type="term" value="P:protein N-linked glycosylation"/>
    <property type="evidence" value="ECO:0007669"/>
    <property type="project" value="UniProtKB-UniRule"/>
</dbReference>
<dbReference type="InterPro" id="IPR055374">
    <property type="entry name" value="Ribophorin_II_3rd"/>
</dbReference>
<keyword evidence="7 10" id="KW-0256">Endoplasmic reticulum</keyword>
<comment type="caution">
    <text evidence="15">The sequence shown here is derived from an EMBL/GenBank/DDBJ whole genome shotgun (WGS) entry which is preliminary data.</text>
</comment>
<dbReference type="Pfam" id="PF23861">
    <property type="entry name" value="Ribophorin_II_2nd"/>
    <property type="match status" value="1"/>
</dbReference>
<evidence type="ECO:0000256" key="10">
    <source>
        <dbReference type="RuleBase" id="RU366029"/>
    </source>
</evidence>
<feature type="signal peptide" evidence="10">
    <location>
        <begin position="1"/>
        <end position="23"/>
    </location>
</feature>
<name>A0A5N5MR96_9ROSI</name>
<feature type="transmembrane region" description="Helical" evidence="10">
    <location>
        <begin position="621"/>
        <end position="645"/>
    </location>
</feature>
<dbReference type="GO" id="GO:0008250">
    <property type="term" value="C:oligosaccharyltransferase complex"/>
    <property type="evidence" value="ECO:0007669"/>
    <property type="project" value="UniProtKB-UniRule"/>
</dbReference>
<evidence type="ECO:0000259" key="13">
    <source>
        <dbReference type="Pfam" id="PF23861"/>
    </source>
</evidence>
<organism evidence="15 16">
    <name type="scientific">Salix brachista</name>
    <dbReference type="NCBI Taxonomy" id="2182728"/>
    <lineage>
        <taxon>Eukaryota</taxon>
        <taxon>Viridiplantae</taxon>
        <taxon>Streptophyta</taxon>
        <taxon>Embryophyta</taxon>
        <taxon>Tracheophyta</taxon>
        <taxon>Spermatophyta</taxon>
        <taxon>Magnoliopsida</taxon>
        <taxon>eudicotyledons</taxon>
        <taxon>Gunneridae</taxon>
        <taxon>Pentapetalae</taxon>
        <taxon>rosids</taxon>
        <taxon>fabids</taxon>
        <taxon>Malpighiales</taxon>
        <taxon>Salicaceae</taxon>
        <taxon>Saliceae</taxon>
        <taxon>Salix</taxon>
    </lineage>
</organism>
<feature type="domain" description="Ribophorin II second" evidence="13">
    <location>
        <begin position="339"/>
        <end position="446"/>
    </location>
</feature>
<comment type="function">
    <text evidence="1 10">Subunit of the oligosaccharyl transferase (OST) complex that catalyzes the initial transfer of a defined glycan (Glc(3)Man(9)GlcNAc(2) in eukaryotes) from the lipid carrier dolichol-pyrophosphate to an asparagine residue within an Asn-X-Ser/Thr consensus motif in nascent polypeptide chains, the first step in protein N-glycosylation. N-glycosylation occurs cotranslationally and the complex associates with the Sec61 complex at the channel-forming translocon complex that mediates protein translocation across the endoplasmic reticulum (ER). All subunits are required for a maximal enzyme activity.</text>
</comment>
<evidence type="ECO:0000256" key="1">
    <source>
        <dbReference type="ARBA" id="ARBA00002791"/>
    </source>
</evidence>
<comment type="pathway">
    <text evidence="3 10">Protein modification; protein glycosylation.</text>
</comment>
<protein>
    <recommendedName>
        <fullName evidence="10">Dolichyl-diphosphooligosaccharide--protein glycosyltransferase subunit 2</fullName>
    </recommendedName>
    <alternativeName>
        <fullName evidence="10">Ribophorin-2</fullName>
    </alternativeName>
</protein>
<evidence type="ECO:0000259" key="11">
    <source>
        <dbReference type="Pfam" id="PF05817"/>
    </source>
</evidence>
<evidence type="ECO:0000256" key="2">
    <source>
        <dbReference type="ARBA" id="ARBA00004477"/>
    </source>
</evidence>
<evidence type="ECO:0000256" key="3">
    <source>
        <dbReference type="ARBA" id="ARBA00004922"/>
    </source>
</evidence>
<dbReference type="AlphaFoldDB" id="A0A5N5MR96"/>
<keyword evidence="9 10" id="KW-0472">Membrane</keyword>
<accession>A0A5N5MR96</accession>
<feature type="domain" description="Ribophorin II third" evidence="12">
    <location>
        <begin position="454"/>
        <end position="577"/>
    </location>
</feature>
<evidence type="ECO:0000256" key="9">
    <source>
        <dbReference type="ARBA" id="ARBA00023136"/>
    </source>
</evidence>
<dbReference type="Pfam" id="PF05817">
    <property type="entry name" value="Ribophorin_II"/>
    <property type="match status" value="1"/>
</dbReference>
<comment type="subcellular location">
    <subcellularLocation>
        <location evidence="2 10">Endoplasmic reticulum membrane</location>
        <topology evidence="2 10">Multi-pass membrane protein</topology>
    </subcellularLocation>
</comment>
<comment type="subunit">
    <text evidence="10">Component of the oligosaccharyltransferase (OST) complex.</text>
</comment>
<keyword evidence="16" id="KW-1185">Reference proteome</keyword>
<dbReference type="UniPathway" id="UPA00378"/>
<dbReference type="PANTHER" id="PTHR12640">
    <property type="entry name" value="RIBOPHORIN II"/>
    <property type="match status" value="1"/>
</dbReference>
<feature type="domain" description="Ribophorin II N-terminal" evidence="11">
    <location>
        <begin position="30"/>
        <end position="331"/>
    </location>
</feature>
<keyword evidence="8 10" id="KW-1133">Transmembrane helix</keyword>
<evidence type="ECO:0000256" key="7">
    <source>
        <dbReference type="ARBA" id="ARBA00022824"/>
    </source>
</evidence>
<evidence type="ECO:0000259" key="14">
    <source>
        <dbReference type="Pfam" id="PF25147"/>
    </source>
</evidence>
<dbReference type="PANTHER" id="PTHR12640:SF0">
    <property type="entry name" value="DOLICHYL-DIPHOSPHOOLIGOSACCHARIDE--PROTEIN GLYCOSYLTRANSFERASE SUBUNIT 2"/>
    <property type="match status" value="1"/>
</dbReference>
<keyword evidence="5 10" id="KW-0812">Transmembrane</keyword>
<evidence type="ECO:0000256" key="5">
    <source>
        <dbReference type="ARBA" id="ARBA00022692"/>
    </source>
</evidence>
<proteinExistence type="inferred from homology"/>
<dbReference type="InterPro" id="IPR008814">
    <property type="entry name" value="Swp1"/>
</dbReference>
<evidence type="ECO:0000256" key="6">
    <source>
        <dbReference type="ARBA" id="ARBA00022729"/>
    </source>
</evidence>
<reference evidence="16" key="1">
    <citation type="journal article" date="2019" name="Gigascience">
        <title>De novo genome assembly of the endangered Acer yangbiense, a plant species with extremely small populations endemic to Yunnan Province, China.</title>
        <authorList>
            <person name="Yang J."/>
            <person name="Wariss H.M."/>
            <person name="Tao L."/>
            <person name="Zhang R."/>
            <person name="Yun Q."/>
            <person name="Hollingsworth P."/>
            <person name="Dao Z."/>
            <person name="Luo G."/>
            <person name="Guo H."/>
            <person name="Ma Y."/>
            <person name="Sun W."/>
        </authorList>
    </citation>
    <scope>NUCLEOTIDE SEQUENCE [LARGE SCALE GENOMIC DNA]</scope>
    <source>
        <strain evidence="16">cv. br00</strain>
    </source>
</reference>